<dbReference type="GO" id="GO:0005886">
    <property type="term" value="C:plasma membrane"/>
    <property type="evidence" value="ECO:0007669"/>
    <property type="project" value="UniProtKB-SubCell"/>
</dbReference>
<dbReference type="EMBL" id="CP001779">
    <property type="protein sequence ID" value="ACZ00987.1"/>
    <property type="molecule type" value="Genomic_DNA"/>
</dbReference>
<dbReference type="InterPro" id="IPR003760">
    <property type="entry name" value="PnrA-like"/>
</dbReference>
<evidence type="ECO:0000256" key="4">
    <source>
        <dbReference type="ARBA" id="ARBA00022729"/>
    </source>
</evidence>
<dbReference type="eggNOG" id="COG1744">
    <property type="taxonomic scope" value="Bacteria"/>
</dbReference>
<keyword evidence="5" id="KW-0472">Membrane</keyword>
<keyword evidence="10" id="KW-1185">Reference proteome</keyword>
<evidence type="ECO:0000256" key="2">
    <source>
        <dbReference type="ARBA" id="ARBA00008610"/>
    </source>
</evidence>
<dbReference type="Gene3D" id="3.40.50.2300">
    <property type="match status" value="2"/>
</dbReference>
<dbReference type="STRING" id="519441.Smon_0507"/>
<dbReference type="KEGG" id="smf:Smon_0507"/>
<evidence type="ECO:0000313" key="9">
    <source>
        <dbReference type="EMBL" id="ACZ00987.1"/>
    </source>
</evidence>
<keyword evidence="6 9" id="KW-0449">Lipoprotein</keyword>
<dbReference type="InterPro" id="IPR028082">
    <property type="entry name" value="Peripla_BP_I"/>
</dbReference>
<dbReference type="RefSeq" id="WP_012858544.1">
    <property type="nucleotide sequence ID" value="NC_013515.1"/>
</dbReference>
<organism evidence="9 10">
    <name type="scientific">Streptobacillus moniliformis (strain ATCC 14647 / DSM 12112 / NCTC 10651 / 9901)</name>
    <dbReference type="NCBI Taxonomy" id="519441"/>
    <lineage>
        <taxon>Bacteria</taxon>
        <taxon>Fusobacteriati</taxon>
        <taxon>Fusobacteriota</taxon>
        <taxon>Fusobacteriia</taxon>
        <taxon>Fusobacteriales</taxon>
        <taxon>Leptotrichiaceae</taxon>
        <taxon>Streptobacillus</taxon>
    </lineage>
</organism>
<dbReference type="OrthoDB" id="9769871at2"/>
<dbReference type="Pfam" id="PF02608">
    <property type="entry name" value="Bmp"/>
    <property type="match status" value="1"/>
</dbReference>
<sequence length="340" mass="36533">MKRLFGIFTVLLTFVLVLSCGAKTGSSTSADQPAKKIAIVYSTGGKGDKSFNDSSFRGMEKAKAELGIEYSEYEPKDPSVEAKNQLTEYAQTGEYELIIGVGYTMKESLEAVANEYPNQKFALIDDVIEGKDNVVSLMFREQEGSFLTGALAAMMTKTNVLGFVGAIEAPVIHRFATGFIQGVRHVNPELKILTAYVNGSNPFNDPVAGKQLAESLIAQNADIVMHAAGASGAGVFKAAQEKGVFSIGVDSNQDGEAPGTILTSMIKNVDVAVFETIKSVLEGKFESGVKYFGIAEDGVGISELEFTKDIIGQEIIDKLEALRMEIKEGKIKVEENGPLK</sequence>
<evidence type="ECO:0000313" key="10">
    <source>
        <dbReference type="Proteomes" id="UP000002072"/>
    </source>
</evidence>
<dbReference type="PANTHER" id="PTHR34296">
    <property type="entry name" value="TRANSCRIPTIONAL ACTIVATOR PROTEIN MED"/>
    <property type="match status" value="1"/>
</dbReference>
<feature type="domain" description="ABC transporter substrate-binding protein PnrA-like" evidence="8">
    <location>
        <begin position="40"/>
        <end position="336"/>
    </location>
</feature>
<evidence type="ECO:0000256" key="7">
    <source>
        <dbReference type="SAM" id="SignalP"/>
    </source>
</evidence>
<dbReference type="HOGENOM" id="CLU_038813_0_0_0"/>
<keyword evidence="4 7" id="KW-0732">Signal</keyword>
<dbReference type="Proteomes" id="UP000002072">
    <property type="component" value="Chromosome"/>
</dbReference>
<dbReference type="GeneID" id="29672942"/>
<dbReference type="SUPFAM" id="SSF53822">
    <property type="entry name" value="Periplasmic binding protein-like I"/>
    <property type="match status" value="1"/>
</dbReference>
<accession>D1AXG1</accession>
<feature type="signal peptide" evidence="7">
    <location>
        <begin position="1"/>
        <end position="22"/>
    </location>
</feature>
<name>D1AXG1_STRM9</name>
<protein>
    <submittedName>
        <fullName evidence="9">Basic membrane lipoprotein</fullName>
    </submittedName>
</protein>
<dbReference type="PROSITE" id="PS51257">
    <property type="entry name" value="PROKAR_LIPOPROTEIN"/>
    <property type="match status" value="1"/>
</dbReference>
<evidence type="ECO:0000256" key="5">
    <source>
        <dbReference type="ARBA" id="ARBA00023136"/>
    </source>
</evidence>
<keyword evidence="3" id="KW-1003">Cell membrane</keyword>
<evidence type="ECO:0000256" key="6">
    <source>
        <dbReference type="ARBA" id="ARBA00023288"/>
    </source>
</evidence>
<proteinExistence type="inferred from homology"/>
<dbReference type="AlphaFoldDB" id="D1AXG1"/>
<comment type="subcellular location">
    <subcellularLocation>
        <location evidence="1">Cell membrane</location>
        <topology evidence="1">Lipid-anchor</topology>
    </subcellularLocation>
</comment>
<feature type="chain" id="PRO_5003020571" evidence="7">
    <location>
        <begin position="23"/>
        <end position="340"/>
    </location>
</feature>
<evidence type="ECO:0000256" key="1">
    <source>
        <dbReference type="ARBA" id="ARBA00004193"/>
    </source>
</evidence>
<dbReference type="InterPro" id="IPR050957">
    <property type="entry name" value="BMP_lipoprotein"/>
</dbReference>
<dbReference type="CDD" id="cd06354">
    <property type="entry name" value="PBP1_PrnA-like"/>
    <property type="match status" value="1"/>
</dbReference>
<evidence type="ECO:0000256" key="3">
    <source>
        <dbReference type="ARBA" id="ARBA00022475"/>
    </source>
</evidence>
<reference evidence="9 10" key="1">
    <citation type="journal article" date="2009" name="Stand. Genomic Sci.">
        <title>Complete genome sequence of Streptobacillus moniliformis type strain (9901T).</title>
        <authorList>
            <person name="Nolan M."/>
            <person name="Gronow S."/>
            <person name="Lapidus A."/>
            <person name="Ivanova N."/>
            <person name="Copeland A."/>
            <person name="Lucas S."/>
            <person name="Del Rio T.G."/>
            <person name="Chen F."/>
            <person name="Tice H."/>
            <person name="Pitluck S."/>
            <person name="Cheng J.F."/>
            <person name="Sims D."/>
            <person name="Meincke L."/>
            <person name="Bruce D."/>
            <person name="Goodwin L."/>
            <person name="Brettin T."/>
            <person name="Han C."/>
            <person name="Detter J.C."/>
            <person name="Ovchinikova G."/>
            <person name="Pati A."/>
            <person name="Mavromatis K."/>
            <person name="Mikhailova N."/>
            <person name="Chen A."/>
            <person name="Palaniappan K."/>
            <person name="Land M."/>
            <person name="Hauser L."/>
            <person name="Chang Y.J."/>
            <person name="Jeffries C.D."/>
            <person name="Rohde M."/>
            <person name="Sproer C."/>
            <person name="Goker M."/>
            <person name="Bristow J."/>
            <person name="Eisen J.A."/>
            <person name="Markowitz V."/>
            <person name="Hugenholtz P."/>
            <person name="Kyrpides N.C."/>
            <person name="Klenk H.P."/>
            <person name="Chain P."/>
        </authorList>
    </citation>
    <scope>NUCLEOTIDE SEQUENCE [LARGE SCALE GENOMIC DNA]</scope>
    <source>
        <strain evidence="10">ATCC 14647 / DSM 12112 / NCTC 10651 / 9901</strain>
    </source>
</reference>
<dbReference type="PANTHER" id="PTHR34296:SF2">
    <property type="entry name" value="ABC TRANSPORTER GUANOSINE-BINDING PROTEIN NUPN"/>
    <property type="match status" value="1"/>
</dbReference>
<comment type="similarity">
    <text evidence="2">Belongs to the BMP lipoprotein family.</text>
</comment>
<gene>
    <name evidence="9" type="ordered locus">Smon_0507</name>
</gene>
<evidence type="ECO:0000259" key="8">
    <source>
        <dbReference type="Pfam" id="PF02608"/>
    </source>
</evidence>